<organism evidence="2 3">
    <name type="scientific">Strongylus vulgaris</name>
    <name type="common">Blood worm</name>
    <dbReference type="NCBI Taxonomy" id="40348"/>
    <lineage>
        <taxon>Eukaryota</taxon>
        <taxon>Metazoa</taxon>
        <taxon>Ecdysozoa</taxon>
        <taxon>Nematoda</taxon>
        <taxon>Chromadorea</taxon>
        <taxon>Rhabditida</taxon>
        <taxon>Rhabditina</taxon>
        <taxon>Rhabditomorpha</taxon>
        <taxon>Strongyloidea</taxon>
        <taxon>Strongylidae</taxon>
        <taxon>Strongylus</taxon>
    </lineage>
</organism>
<name>A0A3P7IXN5_STRVU</name>
<gene>
    <name evidence="2" type="ORF">SVUK_LOCUS5432</name>
</gene>
<keyword evidence="1" id="KW-0472">Membrane</keyword>
<dbReference type="AlphaFoldDB" id="A0A3P7IXN5"/>
<proteinExistence type="predicted"/>
<dbReference type="Proteomes" id="UP000270094">
    <property type="component" value="Unassembled WGS sequence"/>
</dbReference>
<evidence type="ECO:0000313" key="2">
    <source>
        <dbReference type="EMBL" id="VDM70434.1"/>
    </source>
</evidence>
<dbReference type="EMBL" id="UYYB01016061">
    <property type="protein sequence ID" value="VDM70434.1"/>
    <property type="molecule type" value="Genomic_DNA"/>
</dbReference>
<keyword evidence="1" id="KW-0812">Transmembrane</keyword>
<evidence type="ECO:0000256" key="1">
    <source>
        <dbReference type="SAM" id="Phobius"/>
    </source>
</evidence>
<reference evidence="2 3" key="1">
    <citation type="submission" date="2018-11" db="EMBL/GenBank/DDBJ databases">
        <authorList>
            <consortium name="Pathogen Informatics"/>
        </authorList>
    </citation>
    <scope>NUCLEOTIDE SEQUENCE [LARGE SCALE GENOMIC DNA]</scope>
</reference>
<protein>
    <submittedName>
        <fullName evidence="2">Uncharacterized protein</fullName>
    </submittedName>
</protein>
<accession>A0A3P7IXN5</accession>
<sequence>MLVLDELVEYAILVVLVQGSVVIAVVVDERVVFAILVLTLGDVEGPLVVDKRVVSRFLVVLALGSMVGCFVVIN</sequence>
<feature type="transmembrane region" description="Helical" evidence="1">
    <location>
        <begin position="53"/>
        <end position="73"/>
    </location>
</feature>
<keyword evidence="3" id="KW-1185">Reference proteome</keyword>
<keyword evidence="1" id="KW-1133">Transmembrane helix</keyword>
<feature type="transmembrane region" description="Helical" evidence="1">
    <location>
        <begin position="12"/>
        <end position="41"/>
    </location>
</feature>
<evidence type="ECO:0000313" key="3">
    <source>
        <dbReference type="Proteomes" id="UP000270094"/>
    </source>
</evidence>